<dbReference type="Proteomes" id="UP000799767">
    <property type="component" value="Unassembled WGS sequence"/>
</dbReference>
<dbReference type="GeneID" id="54473780"/>
<comment type="subcellular location">
    <subcellularLocation>
        <location evidence="1">Nucleus</location>
    </subcellularLocation>
</comment>
<sequence length="58" mass="6372">MSRFVSAGTDEAPTPRDEAWQKAQAEIEAKRQQSTPSSAPQGSEKSLYETLQANKEFG</sequence>
<evidence type="ECO:0000313" key="6">
    <source>
        <dbReference type="Proteomes" id="UP000799767"/>
    </source>
</evidence>
<feature type="compositionally biased region" description="Basic and acidic residues" evidence="3">
    <location>
        <begin position="13"/>
        <end position="31"/>
    </location>
</feature>
<evidence type="ECO:0000256" key="3">
    <source>
        <dbReference type="SAM" id="MobiDB-lite"/>
    </source>
</evidence>
<feature type="compositionally biased region" description="Polar residues" evidence="3">
    <location>
        <begin position="32"/>
        <end position="58"/>
    </location>
</feature>
<dbReference type="RefSeq" id="XP_033593389.1">
    <property type="nucleotide sequence ID" value="XM_033732778.1"/>
</dbReference>
<dbReference type="InterPro" id="IPR019331">
    <property type="entry name" value="FAM192A/Fyv6_N"/>
</dbReference>
<organism evidence="5 6">
    <name type="scientific">Neohortaea acidophila</name>
    <dbReference type="NCBI Taxonomy" id="245834"/>
    <lineage>
        <taxon>Eukaryota</taxon>
        <taxon>Fungi</taxon>
        <taxon>Dikarya</taxon>
        <taxon>Ascomycota</taxon>
        <taxon>Pezizomycotina</taxon>
        <taxon>Dothideomycetes</taxon>
        <taxon>Dothideomycetidae</taxon>
        <taxon>Mycosphaerellales</taxon>
        <taxon>Teratosphaeriaceae</taxon>
        <taxon>Neohortaea</taxon>
    </lineage>
</organism>
<accession>A0A6A6Q342</accession>
<evidence type="ECO:0000259" key="4">
    <source>
        <dbReference type="Pfam" id="PF10187"/>
    </source>
</evidence>
<evidence type="ECO:0000313" key="5">
    <source>
        <dbReference type="EMBL" id="KAF2486820.1"/>
    </source>
</evidence>
<dbReference type="EMBL" id="MU001632">
    <property type="protein sequence ID" value="KAF2486820.1"/>
    <property type="molecule type" value="Genomic_DNA"/>
</dbReference>
<dbReference type="AlphaFoldDB" id="A0A6A6Q342"/>
<dbReference type="GO" id="GO:0005634">
    <property type="term" value="C:nucleus"/>
    <property type="evidence" value="ECO:0007669"/>
    <property type="project" value="UniProtKB-SubCell"/>
</dbReference>
<name>A0A6A6Q342_9PEZI</name>
<keyword evidence="2" id="KW-0539">Nucleus</keyword>
<evidence type="ECO:0000256" key="1">
    <source>
        <dbReference type="ARBA" id="ARBA00004123"/>
    </source>
</evidence>
<proteinExistence type="predicted"/>
<reference evidence="5" key="1">
    <citation type="journal article" date="2020" name="Stud. Mycol.">
        <title>101 Dothideomycetes genomes: a test case for predicting lifestyles and emergence of pathogens.</title>
        <authorList>
            <person name="Haridas S."/>
            <person name="Albert R."/>
            <person name="Binder M."/>
            <person name="Bloem J."/>
            <person name="Labutti K."/>
            <person name="Salamov A."/>
            <person name="Andreopoulos B."/>
            <person name="Baker S."/>
            <person name="Barry K."/>
            <person name="Bills G."/>
            <person name="Bluhm B."/>
            <person name="Cannon C."/>
            <person name="Castanera R."/>
            <person name="Culley D."/>
            <person name="Daum C."/>
            <person name="Ezra D."/>
            <person name="Gonzalez J."/>
            <person name="Henrissat B."/>
            <person name="Kuo A."/>
            <person name="Liang C."/>
            <person name="Lipzen A."/>
            <person name="Lutzoni F."/>
            <person name="Magnuson J."/>
            <person name="Mondo S."/>
            <person name="Nolan M."/>
            <person name="Ohm R."/>
            <person name="Pangilinan J."/>
            <person name="Park H.-J."/>
            <person name="Ramirez L."/>
            <person name="Alfaro M."/>
            <person name="Sun H."/>
            <person name="Tritt A."/>
            <person name="Yoshinaga Y."/>
            <person name="Zwiers L.-H."/>
            <person name="Turgeon B."/>
            <person name="Goodwin S."/>
            <person name="Spatafora J."/>
            <person name="Crous P."/>
            <person name="Grigoriev I."/>
        </authorList>
    </citation>
    <scope>NUCLEOTIDE SEQUENCE</scope>
    <source>
        <strain evidence="5">CBS 113389</strain>
    </source>
</reference>
<dbReference type="OrthoDB" id="75807at2759"/>
<dbReference type="Pfam" id="PF10187">
    <property type="entry name" value="FAM192A_Fyv6_N"/>
    <property type="match status" value="1"/>
</dbReference>
<protein>
    <recommendedName>
        <fullName evidence="4">FAM192A/Fyv6 N-terminal domain-containing protein</fullName>
    </recommendedName>
</protein>
<evidence type="ECO:0000256" key="2">
    <source>
        <dbReference type="ARBA" id="ARBA00023242"/>
    </source>
</evidence>
<feature type="domain" description="FAM192A/Fyv6 N-terminal" evidence="4">
    <location>
        <begin position="4"/>
        <end position="56"/>
    </location>
</feature>
<keyword evidence="6" id="KW-1185">Reference proteome</keyword>
<gene>
    <name evidence="5" type="ORF">BDY17DRAFT_292172</name>
</gene>
<feature type="region of interest" description="Disordered" evidence="3">
    <location>
        <begin position="1"/>
        <end position="58"/>
    </location>
</feature>